<dbReference type="Proteomes" id="UP000260644">
    <property type="component" value="Unassembled WGS sequence"/>
</dbReference>
<gene>
    <name evidence="2" type="ORF">DVR12_07880</name>
</gene>
<keyword evidence="1" id="KW-0732">Signal</keyword>
<feature type="chain" id="PRO_5017642148" description="Peptidase S74 domain-containing protein" evidence="1">
    <location>
        <begin position="23"/>
        <end position="398"/>
    </location>
</feature>
<evidence type="ECO:0008006" key="4">
    <source>
        <dbReference type="Google" id="ProtNLM"/>
    </source>
</evidence>
<dbReference type="RefSeq" id="WP_116975088.1">
    <property type="nucleotide sequence ID" value="NZ_QPMM01000002.1"/>
</dbReference>
<evidence type="ECO:0000313" key="3">
    <source>
        <dbReference type="Proteomes" id="UP000260644"/>
    </source>
</evidence>
<comment type="caution">
    <text evidence="2">The sequence shown here is derived from an EMBL/GenBank/DDBJ whole genome shotgun (WGS) entry which is preliminary data.</text>
</comment>
<reference evidence="2 3" key="1">
    <citation type="submission" date="2018-07" db="EMBL/GenBank/DDBJ databases">
        <title>Chitinophaga K2CV101002-2 sp. nov., isolated from a monsoon evergreen broad-leaved forest soil.</title>
        <authorList>
            <person name="Lv Y."/>
        </authorList>
    </citation>
    <scope>NUCLEOTIDE SEQUENCE [LARGE SCALE GENOMIC DNA]</scope>
    <source>
        <strain evidence="2 3">GDMCC 1.1288</strain>
    </source>
</reference>
<proteinExistence type="predicted"/>
<evidence type="ECO:0000313" key="2">
    <source>
        <dbReference type="EMBL" id="RFS25094.1"/>
    </source>
</evidence>
<sequence>MKLFSKLFFVAIACLLFSRSHAQTSNQYFKVKGDSSRYYPVVVTDSGWRVNTASEITIGRSDAHTDKPSFYGSIIATFRYHTTNWGHGSNFITADIRQFQNPLYIPFVASFRDASFGNGTRSIIIWLRGNTSYYFTSKYKEQLTVYDGETNPLPYVEMYNSDQILHNYKTGIDQWLNSNGSYYTGDVYQMGSLNYYTGKVGLGTNVPVSKLDIVSNTNWTSSSWGRSMKLYKGGSIEMDAGLRKFGMGASSDTLLYIFSSETDTIVKPANYNFIMHYNGNIGIGTYPREGYKMAVEGMLGARRIRVTQQSGWADFVFHPDYKLPSLGDVEAFINKNGHLPDIPTAEEVKENGVDVGEMNRLLLQKVEELTLHLIRQEKLIAGQQEEIKDLKKKIENQH</sequence>
<accession>A0A3E1YF12</accession>
<name>A0A3E1YF12_9BACT</name>
<dbReference type="AlphaFoldDB" id="A0A3E1YF12"/>
<feature type="signal peptide" evidence="1">
    <location>
        <begin position="1"/>
        <end position="22"/>
    </location>
</feature>
<dbReference type="OrthoDB" id="743778at2"/>
<evidence type="ECO:0000256" key="1">
    <source>
        <dbReference type="SAM" id="SignalP"/>
    </source>
</evidence>
<organism evidence="2 3">
    <name type="scientific">Chitinophaga silvatica</name>
    <dbReference type="NCBI Taxonomy" id="2282649"/>
    <lineage>
        <taxon>Bacteria</taxon>
        <taxon>Pseudomonadati</taxon>
        <taxon>Bacteroidota</taxon>
        <taxon>Chitinophagia</taxon>
        <taxon>Chitinophagales</taxon>
        <taxon>Chitinophagaceae</taxon>
        <taxon>Chitinophaga</taxon>
    </lineage>
</organism>
<protein>
    <recommendedName>
        <fullName evidence="4">Peptidase S74 domain-containing protein</fullName>
    </recommendedName>
</protein>
<dbReference type="EMBL" id="QPMM01000002">
    <property type="protein sequence ID" value="RFS25094.1"/>
    <property type="molecule type" value="Genomic_DNA"/>
</dbReference>
<keyword evidence="3" id="KW-1185">Reference proteome</keyword>